<gene>
    <name evidence="9" type="ORF">VLY81_04410</name>
</gene>
<evidence type="ECO:0000256" key="1">
    <source>
        <dbReference type="ARBA" id="ARBA00004651"/>
    </source>
</evidence>
<evidence type="ECO:0000256" key="5">
    <source>
        <dbReference type="ARBA" id="ARBA00022989"/>
    </source>
</evidence>
<name>A0ABZ1BRI5_9FIRM</name>
<evidence type="ECO:0000256" key="3">
    <source>
        <dbReference type="ARBA" id="ARBA00022475"/>
    </source>
</evidence>
<dbReference type="InterPro" id="IPR000515">
    <property type="entry name" value="MetI-like"/>
</dbReference>
<protein>
    <submittedName>
        <fullName evidence="9">Carbohydrate ABC transporter permease</fullName>
    </submittedName>
</protein>
<dbReference type="Proteomes" id="UP001333102">
    <property type="component" value="Chromosome"/>
</dbReference>
<evidence type="ECO:0000256" key="6">
    <source>
        <dbReference type="ARBA" id="ARBA00023136"/>
    </source>
</evidence>
<dbReference type="PROSITE" id="PS50928">
    <property type="entry name" value="ABC_TM1"/>
    <property type="match status" value="1"/>
</dbReference>
<feature type="transmembrane region" description="Helical" evidence="7">
    <location>
        <begin position="313"/>
        <end position="331"/>
    </location>
</feature>
<evidence type="ECO:0000256" key="2">
    <source>
        <dbReference type="ARBA" id="ARBA00022448"/>
    </source>
</evidence>
<feature type="transmembrane region" description="Helical" evidence="7">
    <location>
        <begin position="16"/>
        <end position="39"/>
    </location>
</feature>
<dbReference type="PANTHER" id="PTHR43744">
    <property type="entry name" value="ABC TRANSPORTER PERMEASE PROTEIN MG189-RELATED-RELATED"/>
    <property type="match status" value="1"/>
</dbReference>
<accession>A0ABZ1BRI5</accession>
<evidence type="ECO:0000313" key="10">
    <source>
        <dbReference type="Proteomes" id="UP001333102"/>
    </source>
</evidence>
<dbReference type="InterPro" id="IPR035906">
    <property type="entry name" value="MetI-like_sf"/>
</dbReference>
<dbReference type="CDD" id="cd06261">
    <property type="entry name" value="TM_PBP2"/>
    <property type="match status" value="1"/>
</dbReference>
<dbReference type="EMBL" id="CP141614">
    <property type="protein sequence ID" value="WRP15414.1"/>
    <property type="molecule type" value="Genomic_DNA"/>
</dbReference>
<dbReference type="SUPFAM" id="SSF161098">
    <property type="entry name" value="MetI-like"/>
    <property type="match status" value="2"/>
</dbReference>
<dbReference type="PANTHER" id="PTHR43744:SF12">
    <property type="entry name" value="ABC TRANSPORTER PERMEASE PROTEIN MG189-RELATED"/>
    <property type="match status" value="1"/>
</dbReference>
<organism evidence="9 10">
    <name type="scientific">Geochorda subterranea</name>
    <dbReference type="NCBI Taxonomy" id="3109564"/>
    <lineage>
        <taxon>Bacteria</taxon>
        <taxon>Bacillati</taxon>
        <taxon>Bacillota</taxon>
        <taxon>Limnochordia</taxon>
        <taxon>Limnochordales</taxon>
        <taxon>Geochordaceae</taxon>
        <taxon>Geochorda</taxon>
    </lineage>
</organism>
<keyword evidence="6 7" id="KW-0472">Membrane</keyword>
<proteinExistence type="inferred from homology"/>
<evidence type="ECO:0000259" key="8">
    <source>
        <dbReference type="PROSITE" id="PS50928"/>
    </source>
</evidence>
<comment type="similarity">
    <text evidence="7">Belongs to the binding-protein-dependent transport system permease family.</text>
</comment>
<keyword evidence="3" id="KW-1003">Cell membrane</keyword>
<sequence length="454" mass="49859">MSDAIARRRWARAGAIYLLLLFFSILFMGPLLFAVLSSLKDNPAEWPPRLDPPQLRWRNWVAAYRLGQAGGGSGWFGAFAPGAVVPFEVTYEVPAELAVQGIELPRVAVPRRVPGAGPGAVRTGPFAADMAEVVGPSIASRQPGPDGSVLVTYRFEVRHTGQITVDRLPVDVEVPRGYRFVEATLSPNRTERLGRVQSWNTITPGVIPYVFYNYTRVFGENYSRTTGRNLFLTWIGNSLWVATAKVLTTLAFASMAGYALARLRFPGRNVLFVVMLFSMMVPSQVTFISNYLVLRDGIFGLSRLWGMPTLLNSFTGLILSGLVGASAVFIMKQFFESLPKELEESARIDGASPGTTFRRIVLPLARPALGAVTILTFQGAWNEFFWPLVVLTSPQDKFVLMVGLSTFRRAYGAVGFDWGPLLAGAVVAALPVLILFVVFQRYFVEGISFSGLKG</sequence>
<reference evidence="10" key="1">
    <citation type="submission" date="2023-12" db="EMBL/GenBank/DDBJ databases">
        <title>Novel isolates from deep terrestrial aquifers shed light on the physiology and ecology of the class Limnochordia.</title>
        <authorList>
            <person name="Karnachuk O.V."/>
            <person name="Lukina A.P."/>
            <person name="Avakyan M.R."/>
            <person name="Kadnikov V."/>
            <person name="Begmatov S."/>
            <person name="Beletsky A.V."/>
            <person name="Mardanov A.V."/>
            <person name="Ravin N.V."/>
        </authorList>
    </citation>
    <scope>NUCLEOTIDE SEQUENCE [LARGE SCALE GENOMIC DNA]</scope>
    <source>
        <strain evidence="10">LN</strain>
    </source>
</reference>
<keyword evidence="4 7" id="KW-0812">Transmembrane</keyword>
<dbReference type="Gene3D" id="1.10.3720.10">
    <property type="entry name" value="MetI-like"/>
    <property type="match status" value="1"/>
</dbReference>
<feature type="domain" description="ABC transmembrane type-1" evidence="8">
    <location>
        <begin position="235"/>
        <end position="439"/>
    </location>
</feature>
<keyword evidence="5 7" id="KW-1133">Transmembrane helix</keyword>
<evidence type="ECO:0000256" key="7">
    <source>
        <dbReference type="RuleBase" id="RU363032"/>
    </source>
</evidence>
<dbReference type="RefSeq" id="WP_324669817.1">
    <property type="nucleotide sequence ID" value="NZ_CP141614.1"/>
</dbReference>
<evidence type="ECO:0000256" key="4">
    <source>
        <dbReference type="ARBA" id="ARBA00022692"/>
    </source>
</evidence>
<feature type="transmembrane region" description="Helical" evidence="7">
    <location>
        <begin position="418"/>
        <end position="439"/>
    </location>
</feature>
<dbReference type="Pfam" id="PF00528">
    <property type="entry name" value="BPD_transp_1"/>
    <property type="match status" value="1"/>
</dbReference>
<comment type="subcellular location">
    <subcellularLocation>
        <location evidence="1 7">Cell membrane</location>
        <topology evidence="1 7">Multi-pass membrane protein</topology>
    </subcellularLocation>
</comment>
<feature type="transmembrane region" description="Helical" evidence="7">
    <location>
        <begin position="239"/>
        <end position="261"/>
    </location>
</feature>
<keyword evidence="2 7" id="KW-0813">Transport</keyword>
<evidence type="ECO:0000313" key="9">
    <source>
        <dbReference type="EMBL" id="WRP15414.1"/>
    </source>
</evidence>
<feature type="transmembrane region" description="Helical" evidence="7">
    <location>
        <begin position="270"/>
        <end position="293"/>
    </location>
</feature>
<keyword evidence="10" id="KW-1185">Reference proteome</keyword>